<evidence type="ECO:0000256" key="3">
    <source>
        <dbReference type="SAM" id="SignalP"/>
    </source>
</evidence>
<dbReference type="SMART" id="SM00645">
    <property type="entry name" value="Pept_C1"/>
    <property type="match status" value="1"/>
</dbReference>
<gene>
    <name evidence="5" type="ORF">N0F65_009053</name>
</gene>
<evidence type="ECO:0000313" key="6">
    <source>
        <dbReference type="Proteomes" id="UP001146120"/>
    </source>
</evidence>
<accession>A0AAV2YIG7</accession>
<dbReference type="Proteomes" id="UP001146120">
    <property type="component" value="Unassembled WGS sequence"/>
</dbReference>
<reference evidence="5" key="2">
    <citation type="journal article" date="2023" name="Microbiol Resour">
        <title>Decontamination and Annotation of the Draft Genome Sequence of the Oomycete Lagenidium giganteum ARSEF 373.</title>
        <authorList>
            <person name="Morgan W.R."/>
            <person name="Tartar A."/>
        </authorList>
    </citation>
    <scope>NUCLEOTIDE SEQUENCE</scope>
    <source>
        <strain evidence="5">ARSEF 373</strain>
    </source>
</reference>
<dbReference type="InterPro" id="IPR025660">
    <property type="entry name" value="Pept_his_AS"/>
</dbReference>
<protein>
    <recommendedName>
        <fullName evidence="4">Peptidase C1A papain C-terminal domain-containing protein</fullName>
    </recommendedName>
</protein>
<dbReference type="Gene3D" id="3.90.70.10">
    <property type="entry name" value="Cysteine proteinases"/>
    <property type="match status" value="1"/>
</dbReference>
<dbReference type="SUPFAM" id="SSF54001">
    <property type="entry name" value="Cysteine proteinases"/>
    <property type="match status" value="1"/>
</dbReference>
<dbReference type="InterPro" id="IPR038765">
    <property type="entry name" value="Papain-like_cys_pep_sf"/>
</dbReference>
<name>A0AAV2YIG7_9STRA</name>
<keyword evidence="6" id="KW-1185">Reference proteome</keyword>
<dbReference type="PROSITE" id="PS00639">
    <property type="entry name" value="THIOL_PROTEASE_HIS"/>
    <property type="match status" value="1"/>
</dbReference>
<comment type="similarity">
    <text evidence="1">Belongs to the peptidase C1 family.</text>
</comment>
<comment type="caution">
    <text evidence="5">The sequence shown here is derived from an EMBL/GenBank/DDBJ whole genome shotgun (WGS) entry which is preliminary data.</text>
</comment>
<dbReference type="PRINTS" id="PR00705">
    <property type="entry name" value="PAPAIN"/>
</dbReference>
<evidence type="ECO:0000313" key="5">
    <source>
        <dbReference type="EMBL" id="DAZ93648.1"/>
    </source>
</evidence>
<dbReference type="PANTHER" id="PTHR12411">
    <property type="entry name" value="CYSTEINE PROTEASE FAMILY C1-RELATED"/>
    <property type="match status" value="1"/>
</dbReference>
<evidence type="ECO:0000259" key="4">
    <source>
        <dbReference type="SMART" id="SM00645"/>
    </source>
</evidence>
<organism evidence="5 6">
    <name type="scientific">Lagenidium giganteum</name>
    <dbReference type="NCBI Taxonomy" id="4803"/>
    <lineage>
        <taxon>Eukaryota</taxon>
        <taxon>Sar</taxon>
        <taxon>Stramenopiles</taxon>
        <taxon>Oomycota</taxon>
        <taxon>Peronosporomycetes</taxon>
        <taxon>Pythiales</taxon>
        <taxon>Pythiaceae</taxon>
    </lineage>
</organism>
<evidence type="ECO:0000256" key="2">
    <source>
        <dbReference type="ARBA" id="ARBA00023145"/>
    </source>
</evidence>
<dbReference type="InterPro" id="IPR039417">
    <property type="entry name" value="Peptidase_C1A_papain-like"/>
</dbReference>
<dbReference type="InterPro" id="IPR000668">
    <property type="entry name" value="Peptidase_C1A_C"/>
</dbReference>
<dbReference type="GO" id="GO:0008234">
    <property type="term" value="F:cysteine-type peptidase activity"/>
    <property type="evidence" value="ECO:0007669"/>
    <property type="project" value="InterPro"/>
</dbReference>
<evidence type="ECO:0000256" key="1">
    <source>
        <dbReference type="ARBA" id="ARBA00008455"/>
    </source>
</evidence>
<feature type="signal peptide" evidence="3">
    <location>
        <begin position="1"/>
        <end position="19"/>
    </location>
</feature>
<keyword evidence="3" id="KW-0732">Signal</keyword>
<feature type="chain" id="PRO_5044022215" description="Peptidase C1A papain C-terminal domain-containing protein" evidence="3">
    <location>
        <begin position="20"/>
        <end position="357"/>
    </location>
</feature>
<dbReference type="EMBL" id="DAKRPA010000301">
    <property type="protein sequence ID" value="DAZ93648.1"/>
    <property type="molecule type" value="Genomic_DNA"/>
</dbReference>
<keyword evidence="2" id="KW-0865">Zymogen</keyword>
<reference evidence="5" key="1">
    <citation type="submission" date="2022-11" db="EMBL/GenBank/DDBJ databases">
        <authorList>
            <person name="Morgan W.R."/>
            <person name="Tartar A."/>
        </authorList>
    </citation>
    <scope>NUCLEOTIDE SEQUENCE</scope>
    <source>
        <strain evidence="5">ARSEF 373</strain>
    </source>
</reference>
<proteinExistence type="inferred from homology"/>
<feature type="domain" description="Peptidase C1A papain C-terminal" evidence="4">
    <location>
        <begin position="137"/>
        <end position="353"/>
    </location>
</feature>
<sequence length="357" mass="38972">MQLRGVIAFLAAAVAATQAQIEVSAAEKGVLVRDLLAWKASNAAVVAKEMGLYPTQDNHESTQGFTNDELQRFANSKKIVEHLRKEQPNAVFSLDGPFALLTTDEFKAYVARGFRDQEDLASLANESTTMDADDNDVPYGVDWTQSGCLAPVKNQGKCGSCTYFSATAAVESANCIHTGELVLFSEQRTLSCFGNGCRGGLAVNNLEWIKENGMCRAEDWPYTSGKSQDNGECTANKCKPELLPISEVVRVAKNEGALKKALVDRPVAVSVSAGNDYWRFYKGGIIEECGKGGTDHSVLAVGYNNDDGDYWKIKNSWGPTWGEEGFVRLRRGNAGPDNQGTCRLFYRNPSFPLFSTE</sequence>
<dbReference type="Pfam" id="PF00112">
    <property type="entry name" value="Peptidase_C1"/>
    <property type="match status" value="1"/>
</dbReference>
<dbReference type="AlphaFoldDB" id="A0AAV2YIG7"/>
<dbReference type="InterPro" id="IPR013128">
    <property type="entry name" value="Peptidase_C1A"/>
</dbReference>
<dbReference type="GO" id="GO:0006508">
    <property type="term" value="P:proteolysis"/>
    <property type="evidence" value="ECO:0007669"/>
    <property type="project" value="InterPro"/>
</dbReference>
<dbReference type="CDD" id="cd02248">
    <property type="entry name" value="Peptidase_C1A"/>
    <property type="match status" value="1"/>
</dbReference>